<organism evidence="1 2">
    <name type="scientific">Rhodococcus pyridinivorans SB3094</name>
    <dbReference type="NCBI Taxonomy" id="1435356"/>
    <lineage>
        <taxon>Bacteria</taxon>
        <taxon>Bacillati</taxon>
        <taxon>Actinomycetota</taxon>
        <taxon>Actinomycetes</taxon>
        <taxon>Mycobacteriales</taxon>
        <taxon>Nocardiaceae</taxon>
        <taxon>Rhodococcus</taxon>
    </lineage>
</organism>
<dbReference type="KEGG" id="rpy:Y013_23780"/>
<dbReference type="HOGENOM" id="CLU_3029476_0_0_11"/>
<dbReference type="EMBL" id="CP006996">
    <property type="protein sequence ID" value="AHD23965.1"/>
    <property type="molecule type" value="Genomic_DNA"/>
</dbReference>
<name>V9XPM5_9NOCA</name>
<dbReference type="PATRIC" id="fig|1435356.3.peg.4792"/>
<dbReference type="eggNOG" id="COG3547">
    <property type="taxonomic scope" value="Bacteria"/>
</dbReference>
<evidence type="ECO:0000313" key="2">
    <source>
        <dbReference type="Proteomes" id="UP000018781"/>
    </source>
</evidence>
<dbReference type="Proteomes" id="UP000018781">
    <property type="component" value="Chromosome"/>
</dbReference>
<protein>
    <submittedName>
        <fullName evidence="1">Uncharacterized protein</fullName>
    </submittedName>
</protein>
<gene>
    <name evidence="1" type="ORF">Y013_23780</name>
</gene>
<proteinExistence type="predicted"/>
<accession>V9XPM5</accession>
<reference evidence="1 2" key="1">
    <citation type="journal article" date="2014" name="Genome Announc.">
        <title>Complete Genome of Rhodococcus pyridinivorans SB3094, a Methyl-Ethyl-Ketone-Degrading Bacterium Used for Bioaugmentation.</title>
        <authorList>
            <person name="Dueholm M.S."/>
            <person name="Albertsen M."/>
            <person name="D'Imperio S."/>
            <person name="Tale V.P."/>
            <person name="Lewis D."/>
            <person name="Nielsen P.H."/>
            <person name="Nielsen J.L."/>
        </authorList>
    </citation>
    <scope>NUCLEOTIDE SEQUENCE [LARGE SCALE GENOMIC DNA]</scope>
    <source>
        <strain evidence="1 2">SB3094</strain>
    </source>
</reference>
<evidence type="ECO:0000313" key="1">
    <source>
        <dbReference type="EMBL" id="AHD23965.1"/>
    </source>
</evidence>
<dbReference type="AlphaFoldDB" id="V9XPM5"/>
<sequence>MCRARKDLVEMRMQVMNQLRSNLELAFPGALGLFSRLDSPITLTFLRRFPTAAKC</sequence>